<dbReference type="Pfam" id="PF03787">
    <property type="entry name" value="RAMPs"/>
    <property type="match status" value="1"/>
</dbReference>
<protein>
    <submittedName>
        <fullName evidence="3">CRISPR-associated Csx7 family protein</fullName>
    </submittedName>
</protein>
<dbReference type="AlphaFoldDB" id="A0A369AW17"/>
<proteinExistence type="predicted"/>
<evidence type="ECO:0000313" key="3">
    <source>
        <dbReference type="EMBL" id="RCX13509.1"/>
    </source>
</evidence>
<dbReference type="NCBIfam" id="TIGR02581">
    <property type="entry name" value="cas_cyan_RAMP"/>
    <property type="match status" value="1"/>
</dbReference>
<evidence type="ECO:0000256" key="1">
    <source>
        <dbReference type="ARBA" id="ARBA00023118"/>
    </source>
</evidence>
<feature type="domain" description="CRISPR type III-associated protein" evidence="2">
    <location>
        <begin position="23"/>
        <end position="206"/>
    </location>
</feature>
<keyword evidence="1" id="KW-0051">Antiviral defense</keyword>
<keyword evidence="4" id="KW-1185">Reference proteome</keyword>
<gene>
    <name evidence="3" type="ORF">DFR58_11749</name>
</gene>
<name>A0A369AW17_9FIRM</name>
<organism evidence="3 4">
    <name type="scientific">Anaerobacterium chartisolvens</name>
    <dbReference type="NCBI Taxonomy" id="1297424"/>
    <lineage>
        <taxon>Bacteria</taxon>
        <taxon>Bacillati</taxon>
        <taxon>Bacillota</taxon>
        <taxon>Clostridia</taxon>
        <taxon>Eubacteriales</taxon>
        <taxon>Oscillospiraceae</taxon>
        <taxon>Anaerobacterium</taxon>
    </lineage>
</organism>
<dbReference type="PANTHER" id="PTHR35579:SF3">
    <property type="entry name" value="CRISPR SYSTEM CMS ENDORIBONUCLEASE CSM3"/>
    <property type="match status" value="1"/>
</dbReference>
<dbReference type="InterPro" id="IPR052216">
    <property type="entry name" value="CRISPR_Csm3_endoribonuclease"/>
</dbReference>
<dbReference type="PANTHER" id="PTHR35579">
    <property type="entry name" value="CRISPR SYSTEM CMS ENDORIBONUCLEASE CSM3"/>
    <property type="match status" value="1"/>
</dbReference>
<comment type="caution">
    <text evidence="3">The sequence shown here is derived from an EMBL/GenBank/DDBJ whole genome shotgun (WGS) entry which is preliminary data.</text>
</comment>
<dbReference type="GO" id="GO:0051607">
    <property type="term" value="P:defense response to virus"/>
    <property type="evidence" value="ECO:0007669"/>
    <property type="project" value="UniProtKB-KW"/>
</dbReference>
<evidence type="ECO:0000259" key="2">
    <source>
        <dbReference type="Pfam" id="PF03787"/>
    </source>
</evidence>
<dbReference type="InterPro" id="IPR013411">
    <property type="entry name" value="CRISPR-assoc_RAMP_Csx7"/>
</dbReference>
<dbReference type="OrthoDB" id="5242922at2"/>
<reference evidence="3 4" key="1">
    <citation type="submission" date="2018-07" db="EMBL/GenBank/DDBJ databases">
        <title>Genomic Encyclopedia of Type Strains, Phase IV (KMG-IV): sequencing the most valuable type-strain genomes for metagenomic binning, comparative biology and taxonomic classification.</title>
        <authorList>
            <person name="Goeker M."/>
        </authorList>
    </citation>
    <scope>NUCLEOTIDE SEQUENCE [LARGE SCALE GENOMIC DNA]</scope>
    <source>
        <strain evidence="3 4">DSM 27016</strain>
    </source>
</reference>
<accession>A0A369AW17</accession>
<dbReference type="EMBL" id="QPJT01000017">
    <property type="protein sequence ID" value="RCX13509.1"/>
    <property type="molecule type" value="Genomic_DNA"/>
</dbReference>
<dbReference type="RefSeq" id="WP_114298566.1">
    <property type="nucleotide sequence ID" value="NZ_QPJT01000017.1"/>
</dbReference>
<sequence length="262" mass="29675">MFRNLYNECTIKFILNAESPISIRSGENLDLDPAMPDNRFIRSMHNGREQVVMPGSGIKGVFRSRAEKLLPGCCNVFGNDCFRKGNKKEYQDDIKLKYKANCPACRLFGSLSLKSRIEFRDAYPEKGSEVVMGTRHNVGIDRVTGSALKGALFEPEVLEQGSFGVEIIIRNYFRWQLKVVCQVISDINEGYVTFGGVTSRGFGRMSAHNISFTAREYNGKGQNGFYQEKCFNSLEDISSELKDVYITKEELERTELSHESIL</sequence>
<dbReference type="Proteomes" id="UP000253034">
    <property type="component" value="Unassembled WGS sequence"/>
</dbReference>
<dbReference type="InterPro" id="IPR005537">
    <property type="entry name" value="RAMP_III_fam"/>
</dbReference>
<evidence type="ECO:0000313" key="4">
    <source>
        <dbReference type="Proteomes" id="UP000253034"/>
    </source>
</evidence>